<dbReference type="Proteomes" id="UP000651517">
    <property type="component" value="Unassembled WGS sequence"/>
</dbReference>
<evidence type="ECO:0000313" key="5">
    <source>
        <dbReference type="Proteomes" id="UP000651517"/>
    </source>
</evidence>
<proteinExistence type="predicted"/>
<evidence type="ECO:0000259" key="3">
    <source>
        <dbReference type="Pfam" id="PF01551"/>
    </source>
</evidence>
<evidence type="ECO:0000256" key="2">
    <source>
        <dbReference type="SAM" id="SignalP"/>
    </source>
</evidence>
<dbReference type="InterPro" id="IPR006311">
    <property type="entry name" value="TAT_signal"/>
</dbReference>
<dbReference type="InterPro" id="IPR011055">
    <property type="entry name" value="Dup_hybrid_motif"/>
</dbReference>
<dbReference type="PANTHER" id="PTHR21666">
    <property type="entry name" value="PEPTIDASE-RELATED"/>
    <property type="match status" value="1"/>
</dbReference>
<sequence length="201" mass="21292">MNPRTQHTRIPLTRRLALGTGALAAAAAMFGGLAPAAQAAPDAAPEAVAAGPSFQVPFPCGESWTAATWKGHNPAKSVDFQHSPAEGWKVFASAKGTVSKVRDLGNTSYGKYIEIDHGNGWKTLYAHLKSFEVSEGDTVDAKTFIGRVGNTGGSQGAHLHYEQKHNGAVQESNFASGKPIYPYGKKSLERTDQCPSDPGQQ</sequence>
<dbReference type="RefSeq" id="WP_191726096.1">
    <property type="nucleotide sequence ID" value="NZ_JACSPY010000006.1"/>
</dbReference>
<dbReference type="PANTHER" id="PTHR21666:SF270">
    <property type="entry name" value="MUREIN HYDROLASE ACTIVATOR ENVC"/>
    <property type="match status" value="1"/>
</dbReference>
<keyword evidence="5" id="KW-1185">Reference proteome</keyword>
<feature type="domain" description="M23ase beta-sheet core" evidence="3">
    <location>
        <begin position="76"/>
        <end position="168"/>
    </location>
</feature>
<accession>A0ABR8WUS3</accession>
<dbReference type="PROSITE" id="PS51318">
    <property type="entry name" value="TAT"/>
    <property type="match status" value="1"/>
</dbReference>
<gene>
    <name evidence="4" type="ORF">H9634_07580</name>
</gene>
<dbReference type="SUPFAM" id="SSF51261">
    <property type="entry name" value="Duplicated hybrid motif"/>
    <property type="match status" value="1"/>
</dbReference>
<dbReference type="InterPro" id="IPR016047">
    <property type="entry name" value="M23ase_b-sheet_dom"/>
</dbReference>
<protein>
    <submittedName>
        <fullName evidence="4">M23 family metallopeptidase</fullName>
    </submittedName>
</protein>
<feature type="signal peptide" evidence="2">
    <location>
        <begin position="1"/>
        <end position="39"/>
    </location>
</feature>
<dbReference type="InterPro" id="IPR050570">
    <property type="entry name" value="Cell_wall_metabolism_enzyme"/>
</dbReference>
<feature type="chain" id="PRO_5045715322" evidence="2">
    <location>
        <begin position="40"/>
        <end position="201"/>
    </location>
</feature>
<comment type="caution">
    <text evidence="4">The sequence shown here is derived from an EMBL/GenBank/DDBJ whole genome shotgun (WGS) entry which is preliminary data.</text>
</comment>
<organism evidence="4 5">
    <name type="scientific">Brevibacterium gallinarum</name>
    <dbReference type="NCBI Taxonomy" id="2762220"/>
    <lineage>
        <taxon>Bacteria</taxon>
        <taxon>Bacillati</taxon>
        <taxon>Actinomycetota</taxon>
        <taxon>Actinomycetes</taxon>
        <taxon>Micrococcales</taxon>
        <taxon>Brevibacteriaceae</taxon>
        <taxon>Brevibacterium</taxon>
    </lineage>
</organism>
<dbReference type="CDD" id="cd12797">
    <property type="entry name" value="M23_peptidase"/>
    <property type="match status" value="1"/>
</dbReference>
<keyword evidence="2" id="KW-0732">Signal</keyword>
<dbReference type="Gene3D" id="2.70.70.10">
    <property type="entry name" value="Glucose Permease (Domain IIA)"/>
    <property type="match status" value="1"/>
</dbReference>
<dbReference type="Pfam" id="PF01551">
    <property type="entry name" value="Peptidase_M23"/>
    <property type="match status" value="1"/>
</dbReference>
<dbReference type="EMBL" id="JACSPY010000006">
    <property type="protein sequence ID" value="MBD8020638.1"/>
    <property type="molecule type" value="Genomic_DNA"/>
</dbReference>
<evidence type="ECO:0000256" key="1">
    <source>
        <dbReference type="SAM" id="MobiDB-lite"/>
    </source>
</evidence>
<name>A0ABR8WUS3_9MICO</name>
<feature type="region of interest" description="Disordered" evidence="1">
    <location>
        <begin position="165"/>
        <end position="201"/>
    </location>
</feature>
<evidence type="ECO:0000313" key="4">
    <source>
        <dbReference type="EMBL" id="MBD8020638.1"/>
    </source>
</evidence>
<reference evidence="4 5" key="1">
    <citation type="submission" date="2020-08" db="EMBL/GenBank/DDBJ databases">
        <title>A Genomic Blueprint of the Chicken Gut Microbiome.</title>
        <authorList>
            <person name="Gilroy R."/>
            <person name="Ravi A."/>
            <person name="Getino M."/>
            <person name="Pursley I."/>
            <person name="Horton D.L."/>
            <person name="Alikhan N.-F."/>
            <person name="Baker D."/>
            <person name="Gharbi K."/>
            <person name="Hall N."/>
            <person name="Watson M."/>
            <person name="Adriaenssens E.M."/>
            <person name="Foster-Nyarko E."/>
            <person name="Jarju S."/>
            <person name="Secka A."/>
            <person name="Antonio M."/>
            <person name="Oren A."/>
            <person name="Chaudhuri R."/>
            <person name="La Ragione R.M."/>
            <person name="Hildebrand F."/>
            <person name="Pallen M.J."/>
        </authorList>
    </citation>
    <scope>NUCLEOTIDE SEQUENCE [LARGE SCALE GENOMIC DNA]</scope>
    <source>
        <strain evidence="4 5">Re57</strain>
    </source>
</reference>